<reference evidence="9 10" key="1">
    <citation type="submission" date="2023-09" db="EMBL/GenBank/DDBJ databases">
        <authorList>
            <person name="Rey-Velasco X."/>
        </authorList>
    </citation>
    <scope>NUCLEOTIDE SEQUENCE [LARGE SCALE GENOMIC DNA]</scope>
    <source>
        <strain evidence="9 10">W409</strain>
    </source>
</reference>
<feature type="transmembrane region" description="Helical" evidence="7">
    <location>
        <begin position="282"/>
        <end position="301"/>
    </location>
</feature>
<dbReference type="InterPro" id="IPR039421">
    <property type="entry name" value="Type_1_exporter"/>
</dbReference>
<feature type="transmembrane region" description="Helical" evidence="7">
    <location>
        <begin position="242"/>
        <end position="270"/>
    </location>
</feature>
<dbReference type="RefSeq" id="WP_311359859.1">
    <property type="nucleotide sequence ID" value="NZ_JAVRIE010000001.1"/>
</dbReference>
<protein>
    <submittedName>
        <fullName evidence="9">ABC transporter transmembrane domain-containing protein</fullName>
    </submittedName>
</protein>
<dbReference type="SUPFAM" id="SSF52540">
    <property type="entry name" value="P-loop containing nucleoside triphosphate hydrolases"/>
    <property type="match status" value="1"/>
</dbReference>
<dbReference type="InterPro" id="IPR011527">
    <property type="entry name" value="ABC1_TM_dom"/>
</dbReference>
<feature type="transmembrane region" description="Helical" evidence="7">
    <location>
        <begin position="171"/>
        <end position="190"/>
    </location>
</feature>
<evidence type="ECO:0000256" key="6">
    <source>
        <dbReference type="ARBA" id="ARBA00023136"/>
    </source>
</evidence>
<gene>
    <name evidence="9" type="ORF">RM544_00680</name>
</gene>
<evidence type="ECO:0000259" key="8">
    <source>
        <dbReference type="PROSITE" id="PS50929"/>
    </source>
</evidence>
<dbReference type="GO" id="GO:0034040">
    <property type="term" value="F:ATPase-coupled lipid transmembrane transporter activity"/>
    <property type="evidence" value="ECO:0007669"/>
    <property type="project" value="TreeGrafter"/>
</dbReference>
<evidence type="ECO:0000256" key="7">
    <source>
        <dbReference type="SAM" id="Phobius"/>
    </source>
</evidence>
<organism evidence="9 10">
    <name type="scientific">Brumicola blandensis</name>
    <dbReference type="NCBI Taxonomy" id="3075611"/>
    <lineage>
        <taxon>Bacteria</taxon>
        <taxon>Pseudomonadati</taxon>
        <taxon>Pseudomonadota</taxon>
        <taxon>Gammaproteobacteria</taxon>
        <taxon>Alteromonadales</taxon>
        <taxon>Alteromonadaceae</taxon>
        <taxon>Brumicola</taxon>
    </lineage>
</organism>
<evidence type="ECO:0000256" key="1">
    <source>
        <dbReference type="ARBA" id="ARBA00004651"/>
    </source>
</evidence>
<dbReference type="GO" id="GO:0005524">
    <property type="term" value="F:ATP binding"/>
    <property type="evidence" value="ECO:0007669"/>
    <property type="project" value="UniProtKB-KW"/>
</dbReference>
<dbReference type="SUPFAM" id="SSF90123">
    <property type="entry name" value="ABC transporter transmembrane region"/>
    <property type="match status" value="1"/>
</dbReference>
<comment type="subcellular location">
    <subcellularLocation>
        <location evidence="1">Cell membrane</location>
        <topology evidence="1">Multi-pass membrane protein</topology>
    </subcellularLocation>
</comment>
<evidence type="ECO:0000256" key="4">
    <source>
        <dbReference type="ARBA" id="ARBA00022840"/>
    </source>
</evidence>
<proteinExistence type="predicted"/>
<evidence type="ECO:0000313" key="10">
    <source>
        <dbReference type="Proteomes" id="UP001249020"/>
    </source>
</evidence>
<dbReference type="PROSITE" id="PS50929">
    <property type="entry name" value="ABC_TM1F"/>
    <property type="match status" value="1"/>
</dbReference>
<dbReference type="PROSITE" id="PS00211">
    <property type="entry name" value="ABC_TRANSPORTER_1"/>
    <property type="match status" value="1"/>
</dbReference>
<keyword evidence="2 7" id="KW-0812">Transmembrane</keyword>
<keyword evidence="10" id="KW-1185">Reference proteome</keyword>
<dbReference type="GO" id="GO:0140359">
    <property type="term" value="F:ABC-type transporter activity"/>
    <property type="evidence" value="ECO:0007669"/>
    <property type="project" value="InterPro"/>
</dbReference>
<dbReference type="InterPro" id="IPR017871">
    <property type="entry name" value="ABC_transporter-like_CS"/>
</dbReference>
<evidence type="ECO:0000256" key="2">
    <source>
        <dbReference type="ARBA" id="ARBA00022692"/>
    </source>
</evidence>
<dbReference type="Gene3D" id="3.40.50.300">
    <property type="entry name" value="P-loop containing nucleotide triphosphate hydrolases"/>
    <property type="match status" value="1"/>
</dbReference>
<dbReference type="InterPro" id="IPR003593">
    <property type="entry name" value="AAA+_ATPase"/>
</dbReference>
<dbReference type="SMART" id="SM00382">
    <property type="entry name" value="AAA"/>
    <property type="match status" value="1"/>
</dbReference>
<keyword evidence="6 7" id="KW-0472">Membrane</keyword>
<dbReference type="CDD" id="cd18584">
    <property type="entry name" value="ABC_6TM_AarD_CydD"/>
    <property type="match status" value="1"/>
</dbReference>
<keyword evidence="4" id="KW-0067">ATP-binding</keyword>
<name>A0AAW8QWZ5_9ALTE</name>
<dbReference type="AlphaFoldDB" id="A0AAW8QWZ5"/>
<keyword evidence="3" id="KW-0547">Nucleotide-binding</keyword>
<dbReference type="Gene3D" id="1.20.1560.10">
    <property type="entry name" value="ABC transporter type 1, transmembrane domain"/>
    <property type="match status" value="1"/>
</dbReference>
<feature type="domain" description="ABC transmembrane type-1" evidence="8">
    <location>
        <begin position="34"/>
        <end position="313"/>
    </location>
</feature>
<dbReference type="InterPro" id="IPR036640">
    <property type="entry name" value="ABC1_TM_sf"/>
</dbReference>
<keyword evidence="5 7" id="KW-1133">Transmembrane helix</keyword>
<dbReference type="Proteomes" id="UP001249020">
    <property type="component" value="Unassembled WGS sequence"/>
</dbReference>
<dbReference type="GO" id="GO:0005886">
    <property type="term" value="C:plasma membrane"/>
    <property type="evidence" value="ECO:0007669"/>
    <property type="project" value="UniProtKB-SubCell"/>
</dbReference>
<dbReference type="Pfam" id="PF00005">
    <property type="entry name" value="ABC_tran"/>
    <property type="match status" value="1"/>
</dbReference>
<feature type="transmembrane region" description="Helical" evidence="7">
    <location>
        <begin position="66"/>
        <end position="86"/>
    </location>
</feature>
<evidence type="ECO:0000313" key="9">
    <source>
        <dbReference type="EMBL" id="MDT0581044.1"/>
    </source>
</evidence>
<dbReference type="Pfam" id="PF00664">
    <property type="entry name" value="ABC_membrane"/>
    <property type="match status" value="1"/>
</dbReference>
<feature type="transmembrane region" description="Helical" evidence="7">
    <location>
        <begin position="34"/>
        <end position="54"/>
    </location>
</feature>
<dbReference type="InterPro" id="IPR027417">
    <property type="entry name" value="P-loop_NTPase"/>
</dbReference>
<accession>A0AAW8QWZ5</accession>
<dbReference type="PANTHER" id="PTHR24221:SF261">
    <property type="entry name" value="GLUTATHIONE_L-CYSTEINE TRANSPORT SYSTEM ATP-BINDING_PERMEASE PROTEIN CYDD"/>
    <property type="match status" value="1"/>
</dbReference>
<dbReference type="PANTHER" id="PTHR24221">
    <property type="entry name" value="ATP-BINDING CASSETTE SUB-FAMILY B"/>
    <property type="match status" value="1"/>
</dbReference>
<dbReference type="EMBL" id="JAVRIE010000001">
    <property type="protein sequence ID" value="MDT0581044.1"/>
    <property type="molecule type" value="Genomic_DNA"/>
</dbReference>
<evidence type="ECO:0000256" key="3">
    <source>
        <dbReference type="ARBA" id="ARBA00022741"/>
    </source>
</evidence>
<dbReference type="InterPro" id="IPR003439">
    <property type="entry name" value="ABC_transporter-like_ATP-bd"/>
</dbReference>
<feature type="transmembrane region" description="Helical" evidence="7">
    <location>
        <begin position="145"/>
        <end position="165"/>
    </location>
</feature>
<sequence length="544" mass="60377">MKQTTVNQDSAQRWLRETTSQVRARQMVLLSVRLVQLVAQISAFWFLAFIMHLIVVEQQAALFNDLLPLVASLCVWGLCVYLADFLGTNVKQSIERELEHSIHHILNSQQIAITRRFSATFWQQLLLVNLSDLGDYFVQYSVQKYLSVCTPIVVLLVIFPINYLVALCLLLTLPIVPLFMILVGFGAANLHRKHFVALERLGDLFSDRLKALPMITANGQHQQQAERLSTASNIVNRRTMNVVSIAFLSSSVLDFFATVSIALIAVFIGFTMLGELSIGPKINLHTGLFMLLVAPLLFSELRALGKFYHQKAKADAGAERFSQVLAESAKENVGVKTKSDLVEGSFKGVAWLNYQIHTPALHASKLVLQPNDWILLSGVSGSGKTALLEAFLGCRQATHTMKAEIALLSQHACILDASLAFNLHLGSAAYSSSTLERMLAEVGLADWLLSLPDGLHTQLGDLPAMSGGEAQRLALARILLLQKEIVLLDEPTAHLSDEQRRDIANLIREKLADKTVIWASHHSLPEKWFTQSWTIIDSEIQVLS</sequence>
<evidence type="ECO:0000256" key="5">
    <source>
        <dbReference type="ARBA" id="ARBA00022989"/>
    </source>
</evidence>
<dbReference type="GO" id="GO:0016887">
    <property type="term" value="F:ATP hydrolysis activity"/>
    <property type="evidence" value="ECO:0007669"/>
    <property type="project" value="InterPro"/>
</dbReference>
<comment type="caution">
    <text evidence="9">The sequence shown here is derived from an EMBL/GenBank/DDBJ whole genome shotgun (WGS) entry which is preliminary data.</text>
</comment>